<keyword evidence="7" id="KW-1185">Reference proteome</keyword>
<proteinExistence type="inferred from homology"/>
<evidence type="ECO:0000313" key="7">
    <source>
        <dbReference type="Proteomes" id="UP001620405"/>
    </source>
</evidence>
<keyword evidence="3" id="KW-0226">DNA condensation</keyword>
<dbReference type="PRINTS" id="PR01727">
    <property type="entry name" value="DNABINDINGHU"/>
</dbReference>
<dbReference type="PANTHER" id="PTHR33175:SF3">
    <property type="entry name" value="DNA-BINDING PROTEIN HU-BETA"/>
    <property type="match status" value="1"/>
</dbReference>
<dbReference type="Pfam" id="PF00216">
    <property type="entry name" value="Bac_DNA_binding"/>
    <property type="match status" value="1"/>
</dbReference>
<name>A0ABW8IYN9_9GAMM</name>
<dbReference type="PANTHER" id="PTHR33175">
    <property type="entry name" value="DNA-BINDING PROTEIN HU"/>
    <property type="match status" value="1"/>
</dbReference>
<dbReference type="SUPFAM" id="SSF47729">
    <property type="entry name" value="IHF-like DNA-binding proteins"/>
    <property type="match status" value="1"/>
</dbReference>
<comment type="similarity">
    <text evidence="2 5">Belongs to the bacterial histone-like protein family.</text>
</comment>
<keyword evidence="4 6" id="KW-0238">DNA-binding</keyword>
<dbReference type="PROSITE" id="PS00045">
    <property type="entry name" value="HISTONE_LIKE"/>
    <property type="match status" value="1"/>
</dbReference>
<comment type="caution">
    <text evidence="6">The sequence shown here is derived from an EMBL/GenBank/DDBJ whole genome shotgun (WGS) entry which is preliminary data.</text>
</comment>
<dbReference type="SMART" id="SM00411">
    <property type="entry name" value="BHL"/>
    <property type="match status" value="1"/>
</dbReference>
<organism evidence="6 7">
    <name type="scientific">Dyella lipolytica</name>
    <dbReference type="NCBI Taxonomy" id="1867835"/>
    <lineage>
        <taxon>Bacteria</taxon>
        <taxon>Pseudomonadati</taxon>
        <taxon>Pseudomonadota</taxon>
        <taxon>Gammaproteobacteria</taxon>
        <taxon>Lysobacterales</taxon>
        <taxon>Rhodanobacteraceae</taxon>
        <taxon>Dyella</taxon>
    </lineage>
</organism>
<evidence type="ECO:0000313" key="6">
    <source>
        <dbReference type="EMBL" id="MFK2875126.1"/>
    </source>
</evidence>
<reference evidence="6 7" key="1">
    <citation type="submission" date="2020-10" db="EMBL/GenBank/DDBJ databases">
        <title>Phylogeny of dyella-like bacteria.</title>
        <authorList>
            <person name="Fu J."/>
        </authorList>
    </citation>
    <scope>NUCLEOTIDE SEQUENCE [LARGE SCALE GENOMIC DNA]</scope>
    <source>
        <strain evidence="6 7">DHOB07</strain>
    </source>
</reference>
<gene>
    <name evidence="6" type="ORF">ISP13_16440</name>
</gene>
<dbReference type="GO" id="GO:0003677">
    <property type="term" value="F:DNA binding"/>
    <property type="evidence" value="ECO:0007669"/>
    <property type="project" value="UniProtKB-KW"/>
</dbReference>
<dbReference type="CDD" id="cd13831">
    <property type="entry name" value="HU"/>
    <property type="match status" value="1"/>
</dbReference>
<evidence type="ECO:0000256" key="5">
    <source>
        <dbReference type="RuleBase" id="RU003939"/>
    </source>
</evidence>
<dbReference type="RefSeq" id="WP_284395867.1">
    <property type="nucleotide sequence ID" value="NZ_BSNQ01000003.1"/>
</dbReference>
<protein>
    <submittedName>
        <fullName evidence="6">HU family DNA-binding protein</fullName>
    </submittedName>
</protein>
<dbReference type="Proteomes" id="UP001620405">
    <property type="component" value="Unassembled WGS sequence"/>
</dbReference>
<evidence type="ECO:0000256" key="1">
    <source>
        <dbReference type="ARBA" id="ARBA00003819"/>
    </source>
</evidence>
<dbReference type="EMBL" id="JADIKG010000013">
    <property type="protein sequence ID" value="MFK2875126.1"/>
    <property type="molecule type" value="Genomic_DNA"/>
</dbReference>
<accession>A0ABW8IYN9</accession>
<dbReference type="InterPro" id="IPR000119">
    <property type="entry name" value="Hist_DNA-bd"/>
</dbReference>
<evidence type="ECO:0000256" key="4">
    <source>
        <dbReference type="ARBA" id="ARBA00023125"/>
    </source>
</evidence>
<dbReference type="Gene3D" id="4.10.520.10">
    <property type="entry name" value="IHF-like DNA-binding proteins"/>
    <property type="match status" value="1"/>
</dbReference>
<dbReference type="InterPro" id="IPR010992">
    <property type="entry name" value="IHF-like_DNA-bd_dom_sf"/>
</dbReference>
<dbReference type="InterPro" id="IPR020816">
    <property type="entry name" value="Histone-like_DNA-bd_CS"/>
</dbReference>
<evidence type="ECO:0000256" key="2">
    <source>
        <dbReference type="ARBA" id="ARBA00010529"/>
    </source>
</evidence>
<sequence length="90" mass="9675">MNKTDLINAVAEHAELTKADAGRALEAFFETVQKALKKGDDVSVVGFGTFTVRSRAARTGRNPRTNEEIKIAASKVPAFKAGKTLKDALN</sequence>
<comment type="function">
    <text evidence="1">Histone-like DNA-binding protein which is capable of wrapping DNA to stabilize it, and thus to prevent its denaturation under extreme environmental conditions.</text>
</comment>
<evidence type="ECO:0000256" key="3">
    <source>
        <dbReference type="ARBA" id="ARBA00023067"/>
    </source>
</evidence>